<dbReference type="PROSITE" id="PS01229">
    <property type="entry name" value="COF_2"/>
    <property type="match status" value="1"/>
</dbReference>
<dbReference type="InterPro" id="IPR051014">
    <property type="entry name" value="Cation_Transport_ATPase_IB"/>
</dbReference>
<dbReference type="InterPro" id="IPR027256">
    <property type="entry name" value="P-typ_ATPase_IB"/>
</dbReference>
<feature type="transmembrane region" description="Helical" evidence="9">
    <location>
        <begin position="306"/>
        <end position="327"/>
    </location>
</feature>
<dbReference type="GO" id="GO:0005886">
    <property type="term" value="C:plasma membrane"/>
    <property type="evidence" value="ECO:0007669"/>
    <property type="project" value="UniProtKB-SubCell"/>
</dbReference>
<sequence>MIVGCPCALILAAPTAIVATIGRAARAGILVKGGGFLEEISRANVVLFDKTGTLTEGKPRIDAIVTVDGVTRDDILAKAASVEQHSTHPLARAVLKAAHYARVTIQHAEEVFTEIGLGVRAQVGGRLVEVGSAYLGGGSMQVPITLRSHFEAFKDTGATPLVIYEERKPLAVMSVADHVREMALLTVSNLKSLGIERIGILSGDHEKSVKRVADTVGIKDTWSCLKPQDKLNVITDLQDKDHTVIFVGDGINDAPALTVANVGIAMGAAGTHVALETADIALMKDDISKIPFLISLSRRMVKTIKWNIAFGMTFNVIAVVASAAGMLTPIMGAVVHNVGSVLVVLSSASLAFTSE</sequence>
<dbReference type="InterPro" id="IPR036412">
    <property type="entry name" value="HAD-like_sf"/>
</dbReference>
<evidence type="ECO:0000256" key="8">
    <source>
        <dbReference type="ARBA" id="ARBA00047308"/>
    </source>
</evidence>
<keyword evidence="6 9" id="KW-0472">Membrane</keyword>
<keyword evidence="9" id="KW-0479">Metal-binding</keyword>
<dbReference type="InterPro" id="IPR023214">
    <property type="entry name" value="HAD_sf"/>
</dbReference>
<dbReference type="AlphaFoldDB" id="A0A562VPB7"/>
<evidence type="ECO:0000256" key="9">
    <source>
        <dbReference type="RuleBase" id="RU362081"/>
    </source>
</evidence>
<evidence type="ECO:0000256" key="10">
    <source>
        <dbReference type="SAM" id="SignalP"/>
    </source>
</evidence>
<dbReference type="PANTHER" id="PTHR48085">
    <property type="entry name" value="CADMIUM/ZINC-TRANSPORTING ATPASE HMA2-RELATED"/>
    <property type="match status" value="1"/>
</dbReference>
<dbReference type="InterPro" id="IPR001757">
    <property type="entry name" value="P_typ_ATPase"/>
</dbReference>
<feature type="chain" id="PRO_5022209484" description="P-type Zn(2+) transporter" evidence="10">
    <location>
        <begin position="19"/>
        <end position="355"/>
    </location>
</feature>
<feature type="transmembrane region" description="Helical" evidence="9">
    <location>
        <begin position="334"/>
        <end position="352"/>
    </location>
</feature>
<evidence type="ECO:0000256" key="7">
    <source>
        <dbReference type="ARBA" id="ARBA00039097"/>
    </source>
</evidence>
<dbReference type="SFLD" id="SFLDG00002">
    <property type="entry name" value="C1.7:_P-type_atpase_like"/>
    <property type="match status" value="1"/>
</dbReference>
<dbReference type="SFLD" id="SFLDF00027">
    <property type="entry name" value="p-type_atpase"/>
    <property type="match status" value="1"/>
</dbReference>
<organism evidence="11 12">
    <name type="scientific">Geobacter argillaceus</name>
    <dbReference type="NCBI Taxonomy" id="345631"/>
    <lineage>
        <taxon>Bacteria</taxon>
        <taxon>Pseudomonadati</taxon>
        <taxon>Thermodesulfobacteriota</taxon>
        <taxon>Desulfuromonadia</taxon>
        <taxon>Geobacterales</taxon>
        <taxon>Geobacteraceae</taxon>
        <taxon>Geobacter</taxon>
    </lineage>
</organism>
<evidence type="ECO:0000256" key="3">
    <source>
        <dbReference type="ARBA" id="ARBA00022692"/>
    </source>
</evidence>
<evidence type="ECO:0000256" key="2">
    <source>
        <dbReference type="ARBA" id="ARBA00006024"/>
    </source>
</evidence>
<keyword evidence="10" id="KW-0732">Signal</keyword>
<keyword evidence="4" id="KW-1278">Translocase</keyword>
<dbReference type="PANTHER" id="PTHR48085:SF5">
    <property type="entry name" value="CADMIUM_ZINC-TRANSPORTING ATPASE HMA4-RELATED"/>
    <property type="match status" value="1"/>
</dbReference>
<keyword evidence="9" id="KW-0067">ATP-binding</keyword>
<comment type="similarity">
    <text evidence="2 9">Belongs to the cation transport ATPase (P-type) (TC 3.A.3) family. Type IB subfamily.</text>
</comment>
<dbReference type="NCBIfam" id="TIGR01494">
    <property type="entry name" value="ATPase_P-type"/>
    <property type="match status" value="1"/>
</dbReference>
<comment type="caution">
    <text evidence="9">Lacks conserved residue(s) required for the propagation of feature annotation.</text>
</comment>
<dbReference type="Pfam" id="PF00702">
    <property type="entry name" value="Hydrolase"/>
    <property type="match status" value="1"/>
</dbReference>
<evidence type="ECO:0000256" key="6">
    <source>
        <dbReference type="ARBA" id="ARBA00023136"/>
    </source>
</evidence>
<feature type="signal peptide" evidence="10">
    <location>
        <begin position="1"/>
        <end position="18"/>
    </location>
</feature>
<dbReference type="PROSITE" id="PS00154">
    <property type="entry name" value="ATPASE_E1_E2"/>
    <property type="match status" value="1"/>
</dbReference>
<keyword evidence="12" id="KW-1185">Reference proteome</keyword>
<keyword evidence="9" id="KW-1003">Cell membrane</keyword>
<dbReference type="EMBL" id="VLLN01000007">
    <property type="protein sequence ID" value="TWJ19720.1"/>
    <property type="molecule type" value="Genomic_DNA"/>
</dbReference>
<reference evidence="11 12" key="1">
    <citation type="submission" date="2019-07" db="EMBL/GenBank/DDBJ databases">
        <title>Genomic Encyclopedia of Archaeal and Bacterial Type Strains, Phase II (KMG-II): from individual species to whole genera.</title>
        <authorList>
            <person name="Goeker M."/>
        </authorList>
    </citation>
    <scope>NUCLEOTIDE SEQUENCE [LARGE SCALE GENOMIC DNA]</scope>
    <source>
        <strain evidence="11 12">ATCC BAA-1139</strain>
    </source>
</reference>
<evidence type="ECO:0000313" key="11">
    <source>
        <dbReference type="EMBL" id="TWJ19720.1"/>
    </source>
</evidence>
<dbReference type="SFLD" id="SFLDS00003">
    <property type="entry name" value="Haloacid_Dehalogenase"/>
    <property type="match status" value="1"/>
</dbReference>
<proteinExistence type="inferred from homology"/>
<dbReference type="GO" id="GO:0016887">
    <property type="term" value="F:ATP hydrolysis activity"/>
    <property type="evidence" value="ECO:0007669"/>
    <property type="project" value="InterPro"/>
</dbReference>
<dbReference type="GO" id="GO:0005524">
    <property type="term" value="F:ATP binding"/>
    <property type="evidence" value="ECO:0007669"/>
    <property type="project" value="UniProtKB-UniRule"/>
</dbReference>
<evidence type="ECO:0000256" key="5">
    <source>
        <dbReference type="ARBA" id="ARBA00022989"/>
    </source>
</evidence>
<dbReference type="Gene3D" id="3.40.50.1000">
    <property type="entry name" value="HAD superfamily/HAD-like"/>
    <property type="match status" value="1"/>
</dbReference>
<evidence type="ECO:0000313" key="12">
    <source>
        <dbReference type="Proteomes" id="UP000319449"/>
    </source>
</evidence>
<dbReference type="Proteomes" id="UP000319449">
    <property type="component" value="Unassembled WGS sequence"/>
</dbReference>
<keyword evidence="9" id="KW-0547">Nucleotide-binding</keyword>
<protein>
    <recommendedName>
        <fullName evidence="7">P-type Zn(2+) transporter</fullName>
        <ecNumber evidence="7">7.2.2.12</ecNumber>
    </recommendedName>
</protein>
<dbReference type="EC" id="7.2.2.12" evidence="7"/>
<comment type="catalytic activity">
    <reaction evidence="8">
        <text>Zn(2+)(in) + ATP + H2O = Zn(2+)(out) + ADP + phosphate + H(+)</text>
        <dbReference type="Rhea" id="RHEA:20621"/>
        <dbReference type="ChEBI" id="CHEBI:15377"/>
        <dbReference type="ChEBI" id="CHEBI:15378"/>
        <dbReference type="ChEBI" id="CHEBI:29105"/>
        <dbReference type="ChEBI" id="CHEBI:30616"/>
        <dbReference type="ChEBI" id="CHEBI:43474"/>
        <dbReference type="ChEBI" id="CHEBI:456216"/>
        <dbReference type="EC" id="7.2.2.12"/>
    </reaction>
</comment>
<gene>
    <name evidence="11" type="ORF">JN12_01521</name>
</gene>
<accession>A0A562VPB7</accession>
<dbReference type="InterPro" id="IPR023299">
    <property type="entry name" value="ATPase_P-typ_cyto_dom_N"/>
</dbReference>
<dbReference type="Gene3D" id="3.40.1110.10">
    <property type="entry name" value="Calcium-transporting ATPase, cytoplasmic domain N"/>
    <property type="match status" value="1"/>
</dbReference>
<comment type="subcellular location">
    <subcellularLocation>
        <location evidence="9">Cell membrane</location>
    </subcellularLocation>
    <subcellularLocation>
        <location evidence="1">Membrane</location>
    </subcellularLocation>
</comment>
<keyword evidence="3 9" id="KW-0812">Transmembrane</keyword>
<dbReference type="PRINTS" id="PR00119">
    <property type="entry name" value="CATATPASE"/>
</dbReference>
<evidence type="ECO:0000256" key="1">
    <source>
        <dbReference type="ARBA" id="ARBA00004370"/>
    </source>
</evidence>
<dbReference type="NCBIfam" id="TIGR01525">
    <property type="entry name" value="ATPase-IB_hvy"/>
    <property type="match status" value="1"/>
</dbReference>
<dbReference type="GO" id="GO:0016463">
    <property type="term" value="F:P-type zinc transporter activity"/>
    <property type="evidence" value="ECO:0007669"/>
    <property type="project" value="UniProtKB-EC"/>
</dbReference>
<dbReference type="PRINTS" id="PR00120">
    <property type="entry name" value="HATPASE"/>
</dbReference>
<evidence type="ECO:0000256" key="4">
    <source>
        <dbReference type="ARBA" id="ARBA00022967"/>
    </source>
</evidence>
<dbReference type="InterPro" id="IPR018303">
    <property type="entry name" value="ATPase_P-typ_P_site"/>
</dbReference>
<dbReference type="InterPro" id="IPR044492">
    <property type="entry name" value="P_typ_ATPase_HD_dom"/>
</dbReference>
<comment type="caution">
    <text evidence="11">The sequence shown here is derived from an EMBL/GenBank/DDBJ whole genome shotgun (WGS) entry which is preliminary data.</text>
</comment>
<keyword evidence="5 9" id="KW-1133">Transmembrane helix</keyword>
<dbReference type="GO" id="GO:0046872">
    <property type="term" value="F:metal ion binding"/>
    <property type="evidence" value="ECO:0007669"/>
    <property type="project" value="UniProtKB-KW"/>
</dbReference>
<name>A0A562VPB7_9BACT</name>
<dbReference type="SUPFAM" id="SSF56784">
    <property type="entry name" value="HAD-like"/>
    <property type="match status" value="1"/>
</dbReference>